<dbReference type="AlphaFoldDB" id="A0AA88AEW2"/>
<evidence type="ECO:0000313" key="2">
    <source>
        <dbReference type="Proteomes" id="UP001187192"/>
    </source>
</evidence>
<keyword evidence="2" id="KW-1185">Reference proteome</keyword>
<dbReference type="Proteomes" id="UP001187192">
    <property type="component" value="Unassembled WGS sequence"/>
</dbReference>
<name>A0AA88AEW2_FICCA</name>
<sequence length="109" mass="12892">MRSRIRKILRRLDRIDADIPVKVFESGHEEETPPVPLTRRPETDSFVSQKDIIKREEDQVNIVNWLLDDVNVLVSQFFPSLELEDRGKLHLLNSLSIMMLRFERLSNIH</sequence>
<gene>
    <name evidence="1" type="ORF">TIFTF001_018871</name>
</gene>
<comment type="caution">
    <text evidence="1">The sequence shown here is derived from an EMBL/GenBank/DDBJ whole genome shotgun (WGS) entry which is preliminary data.</text>
</comment>
<reference evidence="1" key="1">
    <citation type="submission" date="2023-07" db="EMBL/GenBank/DDBJ databases">
        <title>draft genome sequence of fig (Ficus carica).</title>
        <authorList>
            <person name="Takahashi T."/>
            <person name="Nishimura K."/>
        </authorList>
    </citation>
    <scope>NUCLEOTIDE SEQUENCE</scope>
</reference>
<organism evidence="1 2">
    <name type="scientific">Ficus carica</name>
    <name type="common">Common fig</name>
    <dbReference type="NCBI Taxonomy" id="3494"/>
    <lineage>
        <taxon>Eukaryota</taxon>
        <taxon>Viridiplantae</taxon>
        <taxon>Streptophyta</taxon>
        <taxon>Embryophyta</taxon>
        <taxon>Tracheophyta</taxon>
        <taxon>Spermatophyta</taxon>
        <taxon>Magnoliopsida</taxon>
        <taxon>eudicotyledons</taxon>
        <taxon>Gunneridae</taxon>
        <taxon>Pentapetalae</taxon>
        <taxon>rosids</taxon>
        <taxon>fabids</taxon>
        <taxon>Rosales</taxon>
        <taxon>Moraceae</taxon>
        <taxon>Ficeae</taxon>
        <taxon>Ficus</taxon>
    </lineage>
</organism>
<accession>A0AA88AEW2</accession>
<proteinExistence type="predicted"/>
<evidence type="ECO:0000313" key="1">
    <source>
        <dbReference type="EMBL" id="GMN49702.1"/>
    </source>
</evidence>
<protein>
    <submittedName>
        <fullName evidence="1">Uncharacterized protein</fullName>
    </submittedName>
</protein>
<dbReference type="EMBL" id="BTGU01000031">
    <property type="protein sequence ID" value="GMN49702.1"/>
    <property type="molecule type" value="Genomic_DNA"/>
</dbReference>